<feature type="domain" description="N6 adenine-specific DNA methyltransferase N-terminal" evidence="10">
    <location>
        <begin position="11"/>
        <end position="149"/>
    </location>
</feature>
<dbReference type="InterPro" id="IPR029063">
    <property type="entry name" value="SAM-dependent_MTases_sf"/>
</dbReference>
<comment type="catalytic activity">
    <reaction evidence="7">
        <text>a 2'-deoxyadenosine in DNA + S-adenosyl-L-methionine = an N(6)-methyl-2'-deoxyadenosine in DNA + S-adenosyl-L-homocysteine + H(+)</text>
        <dbReference type="Rhea" id="RHEA:15197"/>
        <dbReference type="Rhea" id="RHEA-COMP:12418"/>
        <dbReference type="Rhea" id="RHEA-COMP:12419"/>
        <dbReference type="ChEBI" id="CHEBI:15378"/>
        <dbReference type="ChEBI" id="CHEBI:57856"/>
        <dbReference type="ChEBI" id="CHEBI:59789"/>
        <dbReference type="ChEBI" id="CHEBI:90615"/>
        <dbReference type="ChEBI" id="CHEBI:90616"/>
        <dbReference type="EC" id="2.1.1.72"/>
    </reaction>
</comment>
<keyword evidence="3 11" id="KW-0489">Methyltransferase</keyword>
<dbReference type="GO" id="GO:0008170">
    <property type="term" value="F:N-methyltransferase activity"/>
    <property type="evidence" value="ECO:0007669"/>
    <property type="project" value="InterPro"/>
</dbReference>
<dbReference type="InterPro" id="IPR022749">
    <property type="entry name" value="D12N6_MeTrfase_N"/>
</dbReference>
<keyword evidence="12" id="KW-1185">Reference proteome</keyword>
<gene>
    <name evidence="11" type="ORF">TDIS_1967</name>
</gene>
<keyword evidence="8" id="KW-0175">Coiled coil</keyword>
<dbReference type="PANTHER" id="PTHR42933:SF3">
    <property type="entry name" value="TYPE I RESTRICTION ENZYME MJAVIII METHYLASE SUBUNIT"/>
    <property type="match status" value="1"/>
</dbReference>
<dbReference type="InterPro" id="IPR003356">
    <property type="entry name" value="DNA_methylase_A-5"/>
</dbReference>
<dbReference type="PANTHER" id="PTHR42933">
    <property type="entry name" value="SLR6095 PROTEIN"/>
    <property type="match status" value="1"/>
</dbReference>
<dbReference type="PATRIC" id="fig|999894.6.peg.1963"/>
<dbReference type="NCBIfam" id="TIGR00497">
    <property type="entry name" value="hsdM"/>
    <property type="match status" value="1"/>
</dbReference>
<dbReference type="InterPro" id="IPR002052">
    <property type="entry name" value="DNA_methylase_N6_adenine_CS"/>
</dbReference>
<dbReference type="OrthoDB" id="9814572at2"/>
<dbReference type="STRING" id="999894.TDIS_1967"/>
<evidence type="ECO:0000256" key="2">
    <source>
        <dbReference type="ARBA" id="ARBA00011900"/>
    </source>
</evidence>
<dbReference type="AlphaFoldDB" id="A0A179D2V7"/>
<accession>A0A179D2V7</accession>
<dbReference type="InterPro" id="IPR038333">
    <property type="entry name" value="T1MK-like_N_sf"/>
</dbReference>
<dbReference type="GO" id="GO:0009307">
    <property type="term" value="P:DNA restriction-modification system"/>
    <property type="evidence" value="ECO:0007669"/>
    <property type="project" value="UniProtKB-KW"/>
</dbReference>
<keyword evidence="4 11" id="KW-0808">Transferase</keyword>
<dbReference type="Gene3D" id="1.20.1260.30">
    <property type="match status" value="1"/>
</dbReference>
<proteinExistence type="inferred from homology"/>
<dbReference type="Pfam" id="PF02384">
    <property type="entry name" value="N6_Mtase"/>
    <property type="match status" value="1"/>
</dbReference>
<keyword evidence="6" id="KW-0680">Restriction system</keyword>
<evidence type="ECO:0000256" key="5">
    <source>
        <dbReference type="ARBA" id="ARBA00022691"/>
    </source>
</evidence>
<dbReference type="PROSITE" id="PS00092">
    <property type="entry name" value="N6_MTASE"/>
    <property type="match status" value="1"/>
</dbReference>
<feature type="coiled-coil region" evidence="8">
    <location>
        <begin position="630"/>
        <end position="664"/>
    </location>
</feature>
<evidence type="ECO:0000256" key="7">
    <source>
        <dbReference type="ARBA" id="ARBA00047942"/>
    </source>
</evidence>
<keyword evidence="5" id="KW-0949">S-adenosyl-L-methionine</keyword>
<dbReference type="EMBL" id="LWLG01000019">
    <property type="protein sequence ID" value="OAQ19968.1"/>
    <property type="molecule type" value="Genomic_DNA"/>
</dbReference>
<feature type="coiled-coil region" evidence="8">
    <location>
        <begin position="690"/>
        <end position="745"/>
    </location>
</feature>
<evidence type="ECO:0000256" key="6">
    <source>
        <dbReference type="ARBA" id="ARBA00022747"/>
    </source>
</evidence>
<dbReference type="SUPFAM" id="SSF53335">
    <property type="entry name" value="S-adenosyl-L-methionine-dependent methyltransferases"/>
    <property type="match status" value="1"/>
</dbReference>
<comment type="similarity">
    <text evidence="1">Belongs to the N(4)/N(6)-methyltransferase family.</text>
</comment>
<evidence type="ECO:0000313" key="11">
    <source>
        <dbReference type="EMBL" id="OAQ19968.1"/>
    </source>
</evidence>
<evidence type="ECO:0000259" key="9">
    <source>
        <dbReference type="Pfam" id="PF02384"/>
    </source>
</evidence>
<dbReference type="EC" id="2.1.1.72" evidence="2"/>
<organism evidence="11 12">
    <name type="scientific">Thermosulfurimonas dismutans</name>
    <dbReference type="NCBI Taxonomy" id="999894"/>
    <lineage>
        <taxon>Bacteria</taxon>
        <taxon>Pseudomonadati</taxon>
        <taxon>Thermodesulfobacteriota</taxon>
        <taxon>Thermodesulfobacteria</taxon>
        <taxon>Thermodesulfobacteriales</taxon>
        <taxon>Thermodesulfobacteriaceae</taxon>
        <taxon>Thermosulfurimonas</taxon>
    </lineage>
</organism>
<feature type="domain" description="DNA methylase adenine-specific" evidence="9">
    <location>
        <begin position="163"/>
        <end position="467"/>
    </location>
</feature>
<dbReference type="Proteomes" id="UP000078390">
    <property type="component" value="Unassembled WGS sequence"/>
</dbReference>
<name>A0A179D2V7_9BACT</name>
<dbReference type="RefSeq" id="WP_068671704.1">
    <property type="nucleotide sequence ID" value="NZ_LWLG01000019.1"/>
</dbReference>
<evidence type="ECO:0000256" key="8">
    <source>
        <dbReference type="SAM" id="Coils"/>
    </source>
</evidence>
<evidence type="ECO:0000256" key="1">
    <source>
        <dbReference type="ARBA" id="ARBA00006594"/>
    </source>
</evidence>
<evidence type="ECO:0000256" key="3">
    <source>
        <dbReference type="ARBA" id="ARBA00022603"/>
    </source>
</evidence>
<comment type="caution">
    <text evidence="11">The sequence shown here is derived from an EMBL/GenBank/DDBJ whole genome shotgun (WGS) entry which is preliminary data.</text>
</comment>
<evidence type="ECO:0000256" key="4">
    <source>
        <dbReference type="ARBA" id="ARBA00022679"/>
    </source>
</evidence>
<evidence type="ECO:0000313" key="12">
    <source>
        <dbReference type="Proteomes" id="UP000078390"/>
    </source>
</evidence>
<dbReference type="GO" id="GO:0009007">
    <property type="term" value="F:site-specific DNA-methyltransferase (adenine-specific) activity"/>
    <property type="evidence" value="ECO:0007669"/>
    <property type="project" value="UniProtKB-EC"/>
</dbReference>
<evidence type="ECO:0000259" key="10">
    <source>
        <dbReference type="Pfam" id="PF12161"/>
    </source>
</evidence>
<dbReference type="GO" id="GO:0032259">
    <property type="term" value="P:methylation"/>
    <property type="evidence" value="ECO:0007669"/>
    <property type="project" value="UniProtKB-KW"/>
</dbReference>
<reference evidence="11 12" key="1">
    <citation type="submission" date="2016-04" db="EMBL/GenBank/DDBJ databases">
        <title>Genome analysis of Thermosulfurimonas dismutans, the first thermophilic sulfur-disproportionating bacterium of the phylum Thermodesulfobacteria.</title>
        <authorList>
            <person name="Mardanov A.V."/>
            <person name="Beletsky A.V."/>
            <person name="Kadnikov V.V."/>
            <person name="Slobodkin A.I."/>
            <person name="Ravin N.V."/>
        </authorList>
    </citation>
    <scope>NUCLEOTIDE SEQUENCE [LARGE SCALE GENOMIC DNA]</scope>
    <source>
        <strain evidence="11 12">S95</strain>
    </source>
</reference>
<dbReference type="GO" id="GO:0003677">
    <property type="term" value="F:DNA binding"/>
    <property type="evidence" value="ECO:0007669"/>
    <property type="project" value="InterPro"/>
</dbReference>
<dbReference type="PRINTS" id="PR00507">
    <property type="entry name" value="N12N6MTFRASE"/>
</dbReference>
<dbReference type="Pfam" id="PF12161">
    <property type="entry name" value="HsdM_N"/>
    <property type="match status" value="1"/>
</dbReference>
<dbReference type="InterPro" id="IPR051537">
    <property type="entry name" value="DNA_Adenine_Mtase"/>
</dbReference>
<sequence>MNNGKITLKQLETHLFKAADILRGKMDASEYKEYIFGMLFLKRVSDVFEAKQEELKEKFKAQGFSDQEVEELIEDPNLYAETFFVPERARWKNILKLKEDVGNQLNKALSALEEHNPELEGVLRHIDFNAVKGKTRLKDQQLVDLIHHFNKYRLRNEDFEFPDLLGAAYEYLIKEFADSAGKKGGEFYTPSQVVRLMVRLVKPQEGMTVYDPTCGSGGFLIQARQYVEEQGQDPRNLALYGQELNGVTWSICKMNMILHDIPDAYIENEDTITTPMFVENGYIKRFDRVLANPPFSQNYSKANMQYPERFKYGFTPENGKKADLMFLQHMIASLKDDGVMATVMPHGVLFRGGQEKAIREGIVKDDLIEAIIGLPPKLFYNTGIPACIIVINKRKPPHLKGKILFINADREYGEGRNQNYLRPEDIEKIVTVFEEKKEIPKYSRLVDLKEIEENDFNLNIRRYVDNSPDPEIEDVHAHLVGGVPKREVEIYKKQMEKFRIGPEVLLKEKDDRYFEFKEISEKNKIREIVENHSGVKGVISEHFERLSEWWEKVKKEIEGFHGGSNLWDFRNRAIADLKEKLLPLGVLDEFQIAGVFVNWWEALRYDFKTIISSGWSKRLIEDDRIKKKFFSQDLEEIEELESRIAEVEGELNELLDEVEDWDEEEYGKKTASKVKNYLKQIAKDLRATLQESALREASKWESLIQKIEKKERELRKIKRDLRTKEQELEEKIKHKRESLTEGEAKELLLEKFYDLISQQLEKYLNAEKKDLIKIFEKLWDKYSVSLEQWKKERDEEVRKLDDFLIRLGYYGISAKTRT</sequence>
<dbReference type="Gene3D" id="3.40.50.150">
    <property type="entry name" value="Vaccinia Virus protein VP39"/>
    <property type="match status" value="1"/>
</dbReference>
<protein>
    <recommendedName>
        <fullName evidence="2">site-specific DNA-methyltransferase (adenine-specific)</fullName>
        <ecNumber evidence="2">2.1.1.72</ecNumber>
    </recommendedName>
</protein>
<dbReference type="InterPro" id="IPR004546">
    <property type="entry name" value="Restrct_endonuc_T1M"/>
</dbReference>